<name>A0ABN1UA45_9ACTN</name>
<dbReference type="InterPro" id="IPR033247">
    <property type="entry name" value="Transketolase_fam"/>
</dbReference>
<dbReference type="Gene3D" id="3.40.50.920">
    <property type="match status" value="1"/>
</dbReference>
<evidence type="ECO:0000256" key="7">
    <source>
        <dbReference type="ARBA" id="ARBA00022842"/>
    </source>
</evidence>
<comment type="caution">
    <text evidence="12">The sequence shown here is derived from an EMBL/GenBank/DDBJ whole genome shotgun (WGS) entry which is preliminary data.</text>
</comment>
<evidence type="ECO:0000256" key="5">
    <source>
        <dbReference type="ARBA" id="ARBA00022679"/>
    </source>
</evidence>
<dbReference type="PANTHER" id="PTHR43522:SF2">
    <property type="entry name" value="TRANSKETOLASE 1-RELATED"/>
    <property type="match status" value="1"/>
</dbReference>
<evidence type="ECO:0000256" key="8">
    <source>
        <dbReference type="ARBA" id="ARBA00023052"/>
    </source>
</evidence>
<evidence type="ECO:0000313" key="12">
    <source>
        <dbReference type="EMBL" id="GAA1127036.1"/>
    </source>
</evidence>
<evidence type="ECO:0000256" key="2">
    <source>
        <dbReference type="ARBA" id="ARBA00001964"/>
    </source>
</evidence>
<gene>
    <name evidence="12" type="primary">tkt_1</name>
    <name evidence="12" type="ORF">GCM10009606_03370</name>
</gene>
<comment type="cofactor">
    <cofactor evidence="1">
        <name>Mg(2+)</name>
        <dbReference type="ChEBI" id="CHEBI:18420"/>
    </cofactor>
</comment>
<dbReference type="EMBL" id="BAAAJE010000001">
    <property type="protein sequence ID" value="GAA1127036.1"/>
    <property type="molecule type" value="Genomic_DNA"/>
</dbReference>
<dbReference type="SUPFAM" id="SSF52518">
    <property type="entry name" value="Thiamin diphosphate-binding fold (THDP-binding)"/>
    <property type="match status" value="2"/>
</dbReference>
<dbReference type="InterPro" id="IPR009014">
    <property type="entry name" value="Transketo_C/PFOR_II"/>
</dbReference>
<dbReference type="Pfam" id="PF00456">
    <property type="entry name" value="Transketolase_N"/>
    <property type="match status" value="1"/>
</dbReference>
<reference evidence="12 13" key="1">
    <citation type="journal article" date="2019" name="Int. J. Syst. Evol. Microbiol.">
        <title>The Global Catalogue of Microorganisms (GCM) 10K type strain sequencing project: providing services to taxonomists for standard genome sequencing and annotation.</title>
        <authorList>
            <consortium name="The Broad Institute Genomics Platform"/>
            <consortium name="The Broad Institute Genome Sequencing Center for Infectious Disease"/>
            <person name="Wu L."/>
            <person name="Ma J."/>
        </authorList>
    </citation>
    <scope>NUCLEOTIDE SEQUENCE [LARGE SCALE GENOMIC DNA]</scope>
    <source>
        <strain evidence="12 13">JCM 11813</strain>
    </source>
</reference>
<evidence type="ECO:0000256" key="9">
    <source>
        <dbReference type="ARBA" id="ARBA00049473"/>
    </source>
</evidence>
<dbReference type="NCBIfam" id="TIGR00232">
    <property type="entry name" value="tktlase_bact"/>
    <property type="match status" value="1"/>
</dbReference>
<evidence type="ECO:0000313" key="13">
    <source>
        <dbReference type="Proteomes" id="UP001499979"/>
    </source>
</evidence>
<dbReference type="EC" id="2.2.1.1" evidence="4 10"/>
<evidence type="ECO:0000256" key="3">
    <source>
        <dbReference type="ARBA" id="ARBA00007131"/>
    </source>
</evidence>
<evidence type="ECO:0000259" key="11">
    <source>
        <dbReference type="SMART" id="SM00861"/>
    </source>
</evidence>
<accession>A0ABN1UA45</accession>
<dbReference type="Gene3D" id="3.40.50.970">
    <property type="match status" value="2"/>
</dbReference>
<dbReference type="Pfam" id="PF22613">
    <property type="entry name" value="Transketolase_C_1"/>
    <property type="match status" value="1"/>
</dbReference>
<keyword evidence="13" id="KW-1185">Reference proteome</keyword>
<dbReference type="SUPFAM" id="SSF52922">
    <property type="entry name" value="TK C-terminal domain-like"/>
    <property type="match status" value="1"/>
</dbReference>
<dbReference type="CDD" id="cd07033">
    <property type="entry name" value="TPP_PYR_DXS_TK_like"/>
    <property type="match status" value="1"/>
</dbReference>
<protein>
    <recommendedName>
        <fullName evidence="4 10">Transketolase</fullName>
        <ecNumber evidence="4 10">2.2.1.1</ecNumber>
    </recommendedName>
</protein>
<comment type="similarity">
    <text evidence="3">Belongs to the transketolase family.</text>
</comment>
<feature type="domain" description="Transketolase-like pyrimidine-binding" evidence="11">
    <location>
        <begin position="358"/>
        <end position="527"/>
    </location>
</feature>
<dbReference type="Proteomes" id="UP001499979">
    <property type="component" value="Unassembled WGS sequence"/>
</dbReference>
<organism evidence="12 13">
    <name type="scientific">Nocardioides aquiterrae</name>
    <dbReference type="NCBI Taxonomy" id="203799"/>
    <lineage>
        <taxon>Bacteria</taxon>
        <taxon>Bacillati</taxon>
        <taxon>Actinomycetota</taxon>
        <taxon>Actinomycetes</taxon>
        <taxon>Propionibacteriales</taxon>
        <taxon>Nocardioidaceae</taxon>
        <taxon>Nocardioides</taxon>
    </lineage>
</organism>
<dbReference type="InterPro" id="IPR029061">
    <property type="entry name" value="THDP-binding"/>
</dbReference>
<dbReference type="InterPro" id="IPR005475">
    <property type="entry name" value="Transketolase-like_Pyr-bd"/>
</dbReference>
<evidence type="ECO:0000256" key="1">
    <source>
        <dbReference type="ARBA" id="ARBA00001946"/>
    </source>
</evidence>
<sequence>MTDVLHRPGIPSVDTDRLAIDTIGFLAADMVEAADSGHPGMPMGAAPMAWTLWSRHLRHDPAAPDWADRDRFVLSAGHGSALLYGLLHMFGYDLPVEELRNFRQLGSRTPGHPEYGETPGVECTTGPLGQGLAMAVGMALAERMTHARYPELTDHHTYAIVGDGCLMEGISHEAASLAGHLGLGRLVVLWDDNDITIDGGVGRSCSDDQLARFAAYGWHTASVADGTDVEAIDQALTRAKADPRPSFIAVRTVIGHGVPGVEGTSKAHGSPLGEELLARTKELAGWDHPPFSVPEPVRTVCAGLAEAGAQAHATWEARFDVFEGEHAEAAAEFRRTQGRVLPAGLGTALDGTVGDAARATRQSSQACLTAARAVLPELVGGSADLAGSTGTEYGAPVTRDDYSRSAIAFGIREFGMAAVLNGMSLHGGYRVFGSTFLVFADYLRPALRLSALMRQPVVYVFTHDSIAVGEDGPTHQPIGHIESLRVIPGLQVLRPSDDAETAVAWRLALERTDGPTALILSRQPVPQLRGAGFEVDGPVAVEIVATGSEVSLAASVAAALRTEGYGVRVVSPLDRGRYTPDASATTVSIEAGSTSGWAGLVDVAIGIDEFGASGPGGEVMAHHGFTTDAVLARVRRHLDRGT</sequence>
<keyword evidence="6" id="KW-0479">Metal-binding</keyword>
<proteinExistence type="inferred from homology"/>
<dbReference type="CDD" id="cd02012">
    <property type="entry name" value="TPP_TK"/>
    <property type="match status" value="1"/>
</dbReference>
<keyword evidence="7" id="KW-0460">Magnesium</keyword>
<dbReference type="SMART" id="SM00861">
    <property type="entry name" value="Transket_pyr"/>
    <property type="match status" value="1"/>
</dbReference>
<evidence type="ECO:0000256" key="6">
    <source>
        <dbReference type="ARBA" id="ARBA00022723"/>
    </source>
</evidence>
<keyword evidence="5" id="KW-0808">Transferase</keyword>
<dbReference type="RefSeq" id="WP_343905074.1">
    <property type="nucleotide sequence ID" value="NZ_BAAAJE010000001.1"/>
</dbReference>
<dbReference type="PANTHER" id="PTHR43522">
    <property type="entry name" value="TRANSKETOLASE"/>
    <property type="match status" value="1"/>
</dbReference>
<keyword evidence="8" id="KW-0786">Thiamine pyrophosphate</keyword>
<dbReference type="Pfam" id="PF02779">
    <property type="entry name" value="Transket_pyr"/>
    <property type="match status" value="1"/>
</dbReference>
<comment type="catalytic activity">
    <reaction evidence="9">
        <text>D-sedoheptulose 7-phosphate + D-glyceraldehyde 3-phosphate = aldehydo-D-ribose 5-phosphate + D-xylulose 5-phosphate</text>
        <dbReference type="Rhea" id="RHEA:10508"/>
        <dbReference type="ChEBI" id="CHEBI:57483"/>
        <dbReference type="ChEBI" id="CHEBI:57737"/>
        <dbReference type="ChEBI" id="CHEBI:58273"/>
        <dbReference type="ChEBI" id="CHEBI:59776"/>
        <dbReference type="EC" id="2.2.1.1"/>
    </reaction>
</comment>
<dbReference type="InterPro" id="IPR005474">
    <property type="entry name" value="Transketolase_N"/>
</dbReference>
<evidence type="ECO:0000256" key="10">
    <source>
        <dbReference type="NCBIfam" id="TIGR00232"/>
    </source>
</evidence>
<dbReference type="InterPro" id="IPR005478">
    <property type="entry name" value="Transketolase_bac-like"/>
</dbReference>
<evidence type="ECO:0000256" key="4">
    <source>
        <dbReference type="ARBA" id="ARBA00013152"/>
    </source>
</evidence>
<comment type="cofactor">
    <cofactor evidence="2">
        <name>thiamine diphosphate</name>
        <dbReference type="ChEBI" id="CHEBI:58937"/>
    </cofactor>
</comment>
<dbReference type="InterPro" id="IPR055152">
    <property type="entry name" value="Transketolase-like_C_2"/>
</dbReference>